<sequence>MDEPRLLDGRLKIKHLLLVDAVTRLGTVVGAAGFLHITQPVATRSLHELESILGVRLYEREPRGVRPTIYGQAFTEHARAVLAQLVQAQKHIAELADADRGTVVVGSHLAGSNILLPRAIATLKTERPQLTVIVREGTPEVLLAELEAGKVDLIVGRLTSHSDSRVIRITLYSESVQLVTRVDHPLTDLKEVKFSDTAGYPWIFPGVETALRGELEEFFARNDMELPTNRVDATSFLTVRQLLLETDMVAVLPSLIPRADTRLTTLPVTLDQISHRVGLTLAVNRPLNPSADALVARLHETAEEIASPRLDG</sequence>
<dbReference type="PANTHER" id="PTHR30419:SF8">
    <property type="entry name" value="NITROGEN ASSIMILATION TRANSCRIPTIONAL ACTIVATOR-RELATED"/>
    <property type="match status" value="1"/>
</dbReference>
<organism evidence="6 7">
    <name type="scientific">Rhodococcus ruber</name>
    <dbReference type="NCBI Taxonomy" id="1830"/>
    <lineage>
        <taxon>Bacteria</taxon>
        <taxon>Bacillati</taxon>
        <taxon>Actinomycetota</taxon>
        <taxon>Actinomycetes</taxon>
        <taxon>Mycobacteriales</taxon>
        <taxon>Nocardiaceae</taxon>
        <taxon>Rhodococcus</taxon>
    </lineage>
</organism>
<evidence type="ECO:0000256" key="4">
    <source>
        <dbReference type="ARBA" id="ARBA00023163"/>
    </source>
</evidence>
<evidence type="ECO:0000256" key="1">
    <source>
        <dbReference type="ARBA" id="ARBA00009437"/>
    </source>
</evidence>
<keyword evidence="7" id="KW-1185">Reference proteome</keyword>
<evidence type="ECO:0000256" key="2">
    <source>
        <dbReference type="ARBA" id="ARBA00023015"/>
    </source>
</evidence>
<evidence type="ECO:0000256" key="3">
    <source>
        <dbReference type="ARBA" id="ARBA00023125"/>
    </source>
</evidence>
<dbReference type="InterPro" id="IPR005119">
    <property type="entry name" value="LysR_subst-bd"/>
</dbReference>
<dbReference type="PROSITE" id="PS50931">
    <property type="entry name" value="HTH_LYSR"/>
    <property type="match status" value="1"/>
</dbReference>
<dbReference type="SUPFAM" id="SSF53850">
    <property type="entry name" value="Periplasmic binding protein-like II"/>
    <property type="match status" value="1"/>
</dbReference>
<dbReference type="Gene3D" id="1.10.10.10">
    <property type="entry name" value="Winged helix-like DNA-binding domain superfamily/Winged helix DNA-binding domain"/>
    <property type="match status" value="1"/>
</dbReference>
<comment type="caution">
    <text evidence="6">The sequence shown here is derived from an EMBL/GenBank/DDBJ whole genome shotgun (WGS) entry which is preliminary data.</text>
</comment>
<dbReference type="PANTHER" id="PTHR30419">
    <property type="entry name" value="HTH-TYPE TRANSCRIPTIONAL REGULATOR YBHD"/>
    <property type="match status" value="1"/>
</dbReference>
<dbReference type="InterPro" id="IPR000847">
    <property type="entry name" value="LysR_HTH_N"/>
</dbReference>
<dbReference type="Gene3D" id="3.40.190.10">
    <property type="entry name" value="Periplasmic binding protein-like II"/>
    <property type="match status" value="2"/>
</dbReference>
<gene>
    <name evidence="6" type="ORF">O4220_10290</name>
</gene>
<dbReference type="EMBL" id="JAPWIJ010000004">
    <property type="protein sequence ID" value="MCZ4518907.1"/>
    <property type="molecule type" value="Genomic_DNA"/>
</dbReference>
<dbReference type="Pfam" id="PF00126">
    <property type="entry name" value="HTH_1"/>
    <property type="match status" value="1"/>
</dbReference>
<reference evidence="6" key="1">
    <citation type="submission" date="2022-12" db="EMBL/GenBank/DDBJ databases">
        <authorList>
            <person name="Krivoruchko A.V."/>
            <person name="Elkin A."/>
        </authorList>
    </citation>
    <scope>NUCLEOTIDE SEQUENCE</scope>
    <source>
        <strain evidence="6">IEGM 1391</strain>
    </source>
</reference>
<evidence type="ECO:0000259" key="5">
    <source>
        <dbReference type="PROSITE" id="PS50931"/>
    </source>
</evidence>
<dbReference type="RefSeq" id="WP_269603797.1">
    <property type="nucleotide sequence ID" value="NZ_JAPWIJ010000004.1"/>
</dbReference>
<comment type="similarity">
    <text evidence="1">Belongs to the LysR transcriptional regulatory family.</text>
</comment>
<dbReference type="InterPro" id="IPR036390">
    <property type="entry name" value="WH_DNA-bd_sf"/>
</dbReference>
<evidence type="ECO:0000313" key="7">
    <source>
        <dbReference type="Proteomes" id="UP001081071"/>
    </source>
</evidence>
<evidence type="ECO:0000313" key="6">
    <source>
        <dbReference type="EMBL" id="MCZ4518907.1"/>
    </source>
</evidence>
<dbReference type="Pfam" id="PF03466">
    <property type="entry name" value="LysR_substrate"/>
    <property type="match status" value="1"/>
</dbReference>
<accession>A0ABT4MD65</accession>
<proteinExistence type="inferred from homology"/>
<protein>
    <submittedName>
        <fullName evidence="6">LysR substrate-binding domain-containing protein</fullName>
    </submittedName>
</protein>
<dbReference type="InterPro" id="IPR050950">
    <property type="entry name" value="HTH-type_LysR_regulators"/>
</dbReference>
<feature type="domain" description="HTH lysR-type" evidence="5">
    <location>
        <begin position="11"/>
        <end position="68"/>
    </location>
</feature>
<name>A0ABT4MD65_9NOCA</name>
<keyword evidence="2" id="KW-0805">Transcription regulation</keyword>
<dbReference type="InterPro" id="IPR036388">
    <property type="entry name" value="WH-like_DNA-bd_sf"/>
</dbReference>
<dbReference type="Proteomes" id="UP001081071">
    <property type="component" value="Unassembled WGS sequence"/>
</dbReference>
<dbReference type="SUPFAM" id="SSF46785">
    <property type="entry name" value="Winged helix' DNA-binding domain"/>
    <property type="match status" value="1"/>
</dbReference>
<keyword evidence="3" id="KW-0238">DNA-binding</keyword>
<keyword evidence="4" id="KW-0804">Transcription</keyword>